<dbReference type="EMBL" id="CANI01000035">
    <property type="protein sequence ID" value="CCM78086.1"/>
    <property type="molecule type" value="Genomic_DNA"/>
</dbReference>
<gene>
    <name evidence="2" type="ORF">BN77_p10040</name>
</gene>
<name>K0PNI9_9HYPH</name>
<organism evidence="2 3">
    <name type="scientific">Rhizobium mesoamericanum STM3625</name>
    <dbReference type="NCBI Taxonomy" id="1211777"/>
    <lineage>
        <taxon>Bacteria</taxon>
        <taxon>Pseudomonadati</taxon>
        <taxon>Pseudomonadota</taxon>
        <taxon>Alphaproteobacteria</taxon>
        <taxon>Hyphomicrobiales</taxon>
        <taxon>Rhizobiaceae</taxon>
        <taxon>Rhizobium/Agrobacterium group</taxon>
        <taxon>Rhizobium</taxon>
    </lineage>
</organism>
<feature type="transmembrane region" description="Helical" evidence="1">
    <location>
        <begin position="295"/>
        <end position="315"/>
    </location>
</feature>
<feature type="transmembrane region" description="Helical" evidence="1">
    <location>
        <begin position="418"/>
        <end position="445"/>
    </location>
</feature>
<dbReference type="AlphaFoldDB" id="K0PNI9"/>
<dbReference type="HOGENOM" id="CLU_044979_1_0_5"/>
<protein>
    <recommendedName>
        <fullName evidence="4">Transmembrane protein</fullName>
    </recommendedName>
</protein>
<evidence type="ECO:0000313" key="2">
    <source>
        <dbReference type="EMBL" id="CCM78086.1"/>
    </source>
</evidence>
<accession>K0PNI9</accession>
<proteinExistence type="predicted"/>
<feature type="transmembrane region" description="Helical" evidence="1">
    <location>
        <begin position="159"/>
        <end position="179"/>
    </location>
</feature>
<keyword evidence="3" id="KW-1185">Reference proteome</keyword>
<evidence type="ECO:0000313" key="3">
    <source>
        <dbReference type="Proteomes" id="UP000009319"/>
    </source>
</evidence>
<keyword evidence="1" id="KW-0812">Transmembrane</keyword>
<dbReference type="STRING" id="1211777.BN77_p10040"/>
<keyword evidence="1" id="KW-0472">Membrane</keyword>
<feature type="transmembrane region" description="Helical" evidence="1">
    <location>
        <begin position="6"/>
        <end position="22"/>
    </location>
</feature>
<evidence type="ECO:0000256" key="1">
    <source>
        <dbReference type="SAM" id="Phobius"/>
    </source>
</evidence>
<feature type="transmembrane region" description="Helical" evidence="1">
    <location>
        <begin position="81"/>
        <end position="99"/>
    </location>
</feature>
<keyword evidence="1" id="KW-1133">Transmembrane helix</keyword>
<feature type="transmembrane region" description="Helical" evidence="1">
    <location>
        <begin position="221"/>
        <end position="240"/>
    </location>
</feature>
<dbReference type="Proteomes" id="UP000009319">
    <property type="component" value="Unassembled WGS sequence"/>
</dbReference>
<evidence type="ECO:0008006" key="4">
    <source>
        <dbReference type="Google" id="ProtNLM"/>
    </source>
</evidence>
<feature type="transmembrane region" description="Helical" evidence="1">
    <location>
        <begin position="374"/>
        <end position="397"/>
    </location>
</feature>
<dbReference type="eggNOG" id="COG2273">
    <property type="taxonomic scope" value="Bacteria"/>
</dbReference>
<dbReference type="RefSeq" id="WP_007535525.1">
    <property type="nucleotide sequence ID" value="NZ_HF536773.1"/>
</dbReference>
<sequence>MSLEPIGVVTIIVGLCCLLLDFRFATVVFIVLTLFGAAAAILAGSASIQPAHLFLLFTIVIALSWRRNASLSIKAMGFRQPGFWLGCLVVYGAISGYFLPRLLAGTTQIIPVGISEYPTTGGTVPLGPLSSNFTQSAYLAADLLCFLVILSVGSSRRGFSAIVTGLIAYAAANVIAALLDLWTRATGTQDLLQFIRNAQYTLHNDEAIAGMQRIVGSWPEASAFAGITLGVLGFTATMWLCGREARWTGPLALASLVLVVLSTSSTGLVATPLCLGLLYMTAVARCGAGTAHRSSTLVVFFAPQLVIVVGIIVLLDQRLYEALHNYVDLLVLSKATTSSGLERASWNAYGLQNFIDSWGLGVGLGTARTSSYPVALLSNVGIPGTVFFVLFLLSAIGRRRGLERTATSDVRLAARNGCLCLLIGASVVGALVDLGLLFFILAALASAEPERTDPKYEPSAPRSHS</sequence>
<reference evidence="2 3" key="1">
    <citation type="journal article" date="2013" name="Genome Announc.">
        <title>Draft Genome Sequence of Rhizobium mesoamericanum STM3625, a Nitrogen-Fixing Symbiont of Mimosa pudica Isolated in French Guiana (South America).</title>
        <authorList>
            <person name="Moulin L."/>
            <person name="Mornico D."/>
            <person name="Melkonian R."/>
            <person name="Klonowska A."/>
        </authorList>
    </citation>
    <scope>NUCLEOTIDE SEQUENCE [LARGE SCALE GENOMIC DNA]</scope>
    <source>
        <strain evidence="2 3">STM3625</strain>
    </source>
</reference>
<comment type="caution">
    <text evidence="2">The sequence shown here is derived from an EMBL/GenBank/DDBJ whole genome shotgun (WGS) entry which is preliminary data.</text>
</comment>